<dbReference type="VEuPathDB" id="CryptoDB:GNI_039390"/>
<gene>
    <name evidence="1" type="ORF">GNI_039390</name>
</gene>
<accession>A0A023BAD9</accession>
<comment type="caution">
    <text evidence="1">The sequence shown here is derived from an EMBL/GenBank/DDBJ whole genome shotgun (WGS) entry which is preliminary data.</text>
</comment>
<dbReference type="AlphaFoldDB" id="A0A023BAD9"/>
<evidence type="ECO:0000313" key="1">
    <source>
        <dbReference type="EMBL" id="EZG78236.1"/>
    </source>
</evidence>
<name>A0A023BAD9_GRENI</name>
<reference evidence="1" key="1">
    <citation type="submission" date="2013-12" db="EMBL/GenBank/DDBJ databases">
        <authorList>
            <person name="Omoto C.K."/>
            <person name="Sibley D."/>
            <person name="Venepally P."/>
            <person name="Hadjithomas M."/>
            <person name="Karamycheva S."/>
            <person name="Brunk B."/>
            <person name="Roos D."/>
            <person name="Caler E."/>
            <person name="Lorenzi H."/>
        </authorList>
    </citation>
    <scope>NUCLEOTIDE SEQUENCE</scope>
</reference>
<evidence type="ECO:0000313" key="2">
    <source>
        <dbReference type="Proteomes" id="UP000019763"/>
    </source>
</evidence>
<dbReference type="EMBL" id="AFNH02000303">
    <property type="protein sequence ID" value="EZG78236.1"/>
    <property type="molecule type" value="Genomic_DNA"/>
</dbReference>
<keyword evidence="2" id="KW-1185">Reference proteome</keyword>
<dbReference type="GeneID" id="22911508"/>
<dbReference type="RefSeq" id="XP_011129386.1">
    <property type="nucleotide sequence ID" value="XM_011131084.1"/>
</dbReference>
<proteinExistence type="predicted"/>
<organism evidence="1 2">
    <name type="scientific">Gregarina niphandrodes</name>
    <name type="common">Septate eugregarine</name>
    <dbReference type="NCBI Taxonomy" id="110365"/>
    <lineage>
        <taxon>Eukaryota</taxon>
        <taxon>Sar</taxon>
        <taxon>Alveolata</taxon>
        <taxon>Apicomplexa</taxon>
        <taxon>Conoidasida</taxon>
        <taxon>Gregarinasina</taxon>
        <taxon>Eugregarinorida</taxon>
        <taxon>Gregarinidae</taxon>
        <taxon>Gregarina</taxon>
    </lineage>
</organism>
<sequence>MQKLLAKSLQREIELTKQKVIDKALEVQGLMNMYHMLRPDRALQLLAQYPQVFATACGDGENKDTEELIRAATRSLQVAGDAPLGKEKALECIHIYNQLIEKKLITVEQAVPVVAHQVHPLSR</sequence>
<dbReference type="Proteomes" id="UP000019763">
    <property type="component" value="Unassembled WGS sequence"/>
</dbReference>
<protein>
    <submittedName>
        <fullName evidence="1">Uncharacterized protein</fullName>
    </submittedName>
</protein>